<keyword evidence="5 6" id="KW-0472">Membrane</keyword>
<feature type="transmembrane region" description="Helical" evidence="6">
    <location>
        <begin position="186"/>
        <end position="204"/>
    </location>
</feature>
<dbReference type="InterPro" id="IPR020846">
    <property type="entry name" value="MFS_dom"/>
</dbReference>
<feature type="transmembrane region" description="Helical" evidence="6">
    <location>
        <begin position="96"/>
        <end position="115"/>
    </location>
</feature>
<feature type="transmembrane region" description="Helical" evidence="6">
    <location>
        <begin position="517"/>
        <end position="536"/>
    </location>
</feature>
<dbReference type="PANTHER" id="PTHR48020">
    <property type="entry name" value="PROTON MYO-INOSITOL COTRANSPORTER"/>
    <property type="match status" value="1"/>
</dbReference>
<feature type="transmembrane region" description="Helical" evidence="6">
    <location>
        <begin position="210"/>
        <end position="231"/>
    </location>
</feature>
<evidence type="ECO:0000256" key="5">
    <source>
        <dbReference type="ARBA" id="ARBA00023136"/>
    </source>
</evidence>
<evidence type="ECO:0000313" key="8">
    <source>
        <dbReference type="EMBL" id="WAR25276.1"/>
    </source>
</evidence>
<dbReference type="InterPro" id="IPR036259">
    <property type="entry name" value="MFS_trans_sf"/>
</dbReference>
<evidence type="ECO:0000256" key="2">
    <source>
        <dbReference type="ARBA" id="ARBA00022448"/>
    </source>
</evidence>
<evidence type="ECO:0000256" key="6">
    <source>
        <dbReference type="SAM" id="Phobius"/>
    </source>
</evidence>
<feature type="transmembrane region" description="Helical" evidence="6">
    <location>
        <begin position="26"/>
        <end position="48"/>
    </location>
</feature>
<keyword evidence="3 6" id="KW-0812">Transmembrane</keyword>
<protein>
    <submittedName>
        <fullName evidence="8">MYCT-like protein</fullName>
    </submittedName>
</protein>
<feature type="transmembrane region" description="Helical" evidence="6">
    <location>
        <begin position="68"/>
        <end position="87"/>
    </location>
</feature>
<reference evidence="8" key="1">
    <citation type="submission" date="2022-11" db="EMBL/GenBank/DDBJ databases">
        <title>Centuries of genome instability and evolution in soft-shell clam transmissible cancer (bioRxiv).</title>
        <authorList>
            <person name="Hart S.F.M."/>
            <person name="Yonemitsu M.A."/>
            <person name="Giersch R.M."/>
            <person name="Beal B.F."/>
            <person name="Arriagada G."/>
            <person name="Davis B.W."/>
            <person name="Ostrander E.A."/>
            <person name="Goff S.P."/>
            <person name="Metzger M.J."/>
        </authorList>
    </citation>
    <scope>NUCLEOTIDE SEQUENCE</scope>
    <source>
        <strain evidence="8">MELC-2E11</strain>
        <tissue evidence="8">Siphon/mantle</tissue>
    </source>
</reference>
<evidence type="ECO:0000313" key="9">
    <source>
        <dbReference type="Proteomes" id="UP001164746"/>
    </source>
</evidence>
<feature type="transmembrane region" description="Helical" evidence="6">
    <location>
        <begin position="315"/>
        <end position="338"/>
    </location>
</feature>
<evidence type="ECO:0000256" key="4">
    <source>
        <dbReference type="ARBA" id="ARBA00022989"/>
    </source>
</evidence>
<dbReference type="SUPFAM" id="SSF103473">
    <property type="entry name" value="MFS general substrate transporter"/>
    <property type="match status" value="2"/>
</dbReference>
<dbReference type="InterPro" id="IPR003663">
    <property type="entry name" value="Sugar/inositol_transpt"/>
</dbReference>
<sequence length="613" mass="68016">MGVEKNGSKYEASVDTGEDERGSNFYVYYLTCFATIGGLLFGYDTGIISGSMLLIGDNWNLTTIWKELIVSATVGAAAIFALIAGYLTDWIGRKKVVMFASVIFTGGAVIMGASVNKEMLLVGRLVVGAGIGAVPAATSYRRRGLLGCTYSYTPSHSGFASMSIPVYVAEAAPPEIRGRLVTINQLFITIGIVISSIVAGLFSVNKENGWRWMLGLAGVPSVIQFIGFFGLPESPRWLMEKGRVDDARRALQQIRKVNGVDNELQEIQSAIDENKKFATSDGVLMRMLQTQPVRRALFLGCGMQLFQQLCGINTLAIWLVCVPNTVNCLCTLLGIWLVERSGRRWLTILSMIGVMIGLAVLAIGFQLSIVYTPELKVFEAGVNNFTNDSSACFSYSKCENCITNEHCGFCYNRDSPESSGSCLPAEADHPERYAIFSTNISGNPVTSSFRCNQSNVWDTPRSDRTYFWADSYCPTDYSWMAVLGLALFVMGFAPGLGPMPWTINSEIYPLWARSTGTSLATATNWVFNLIVSLTFLSLLENIGKYGTFWLYFGICFLGLIFMCFMLPETKNKTLEQVQELFMSSEYKVDLERRRQEHNRLKRMNYNNKIVISR</sequence>
<feature type="transmembrane region" description="Helical" evidence="6">
    <location>
        <begin position="121"/>
        <end position="140"/>
    </location>
</feature>
<evidence type="ECO:0000259" key="7">
    <source>
        <dbReference type="PROSITE" id="PS50850"/>
    </source>
</evidence>
<feature type="transmembrane region" description="Helical" evidence="6">
    <location>
        <begin position="345"/>
        <end position="369"/>
    </location>
</feature>
<gene>
    <name evidence="8" type="ORF">MAR_010980</name>
</gene>
<proteinExistence type="predicted"/>
<keyword evidence="4 6" id="KW-1133">Transmembrane helix</keyword>
<dbReference type="PANTHER" id="PTHR48020:SF12">
    <property type="entry name" value="PROTON MYO-INOSITOL COTRANSPORTER"/>
    <property type="match status" value="1"/>
</dbReference>
<dbReference type="PRINTS" id="PR00171">
    <property type="entry name" value="SUGRTRNSPORT"/>
</dbReference>
<name>A0ABY7FWR0_MYAAR</name>
<feature type="transmembrane region" description="Helical" evidence="6">
    <location>
        <begin position="477"/>
        <end position="496"/>
    </location>
</feature>
<feature type="transmembrane region" description="Helical" evidence="6">
    <location>
        <begin position="548"/>
        <end position="566"/>
    </location>
</feature>
<evidence type="ECO:0000256" key="1">
    <source>
        <dbReference type="ARBA" id="ARBA00004141"/>
    </source>
</evidence>
<dbReference type="EMBL" id="CP111025">
    <property type="protein sequence ID" value="WAR25276.1"/>
    <property type="molecule type" value="Genomic_DNA"/>
</dbReference>
<accession>A0ABY7FWR0</accession>
<dbReference type="Pfam" id="PF00083">
    <property type="entry name" value="Sugar_tr"/>
    <property type="match status" value="3"/>
</dbReference>
<dbReference type="Gene3D" id="1.20.1250.20">
    <property type="entry name" value="MFS general substrate transporter like domains"/>
    <property type="match status" value="2"/>
</dbReference>
<dbReference type="InterPro" id="IPR050814">
    <property type="entry name" value="Myo-inositol_Transporter"/>
</dbReference>
<comment type="subcellular location">
    <subcellularLocation>
        <location evidence="1">Membrane</location>
        <topology evidence="1">Multi-pass membrane protein</topology>
    </subcellularLocation>
</comment>
<organism evidence="8 9">
    <name type="scientific">Mya arenaria</name>
    <name type="common">Soft-shell clam</name>
    <dbReference type="NCBI Taxonomy" id="6604"/>
    <lineage>
        <taxon>Eukaryota</taxon>
        <taxon>Metazoa</taxon>
        <taxon>Spiralia</taxon>
        <taxon>Lophotrochozoa</taxon>
        <taxon>Mollusca</taxon>
        <taxon>Bivalvia</taxon>
        <taxon>Autobranchia</taxon>
        <taxon>Heteroconchia</taxon>
        <taxon>Euheterodonta</taxon>
        <taxon>Imparidentia</taxon>
        <taxon>Neoheterodontei</taxon>
        <taxon>Myida</taxon>
        <taxon>Myoidea</taxon>
        <taxon>Myidae</taxon>
        <taxon>Mya</taxon>
    </lineage>
</organism>
<dbReference type="PROSITE" id="PS50850">
    <property type="entry name" value="MFS"/>
    <property type="match status" value="1"/>
</dbReference>
<dbReference type="Proteomes" id="UP001164746">
    <property type="component" value="Chromosome 14"/>
</dbReference>
<keyword evidence="9" id="KW-1185">Reference proteome</keyword>
<keyword evidence="2" id="KW-0813">Transport</keyword>
<dbReference type="InterPro" id="IPR005828">
    <property type="entry name" value="MFS_sugar_transport-like"/>
</dbReference>
<feature type="domain" description="Major facilitator superfamily (MFS) profile" evidence="7">
    <location>
        <begin position="30"/>
        <end position="570"/>
    </location>
</feature>
<evidence type="ECO:0000256" key="3">
    <source>
        <dbReference type="ARBA" id="ARBA00022692"/>
    </source>
</evidence>